<reference evidence="2 3" key="1">
    <citation type="journal article" date="2007" name="Nat. Biotechnol.">
        <title>Genome sequence of the lignocellulose-bioconverting and xylose-fermenting yeast Pichia stipitis.</title>
        <authorList>
            <person name="Jeffries T.W."/>
            <person name="Grigoriev I.V."/>
            <person name="Grimwood J."/>
            <person name="Laplaza J.M."/>
            <person name="Aerts A."/>
            <person name="Salamov A."/>
            <person name="Schmutz J."/>
            <person name="Lindquist E."/>
            <person name="Dehal P."/>
            <person name="Shapiro H."/>
            <person name="Jin Y.S."/>
            <person name="Passoth V."/>
            <person name="Richardson P.M."/>
        </authorList>
    </citation>
    <scope>NUCLEOTIDE SEQUENCE [LARGE SCALE GENOMIC DNA]</scope>
    <source>
        <strain evidence="3">ATCC 58785 / CBS 6054 / NBRC 10063 / NRRL Y-11545</strain>
    </source>
</reference>
<proteinExistence type="predicted"/>
<keyword evidence="3" id="KW-1185">Reference proteome</keyword>
<dbReference type="InterPro" id="IPR003114">
    <property type="entry name" value="Phox_assoc"/>
</dbReference>
<protein>
    <recommendedName>
        <fullName evidence="1">PXA domain-containing protein</fullName>
    </recommendedName>
</protein>
<organism evidence="2 3">
    <name type="scientific">Scheffersomyces stipitis (strain ATCC 58785 / CBS 6054 / NBRC 10063 / NRRL Y-11545)</name>
    <name type="common">Yeast</name>
    <name type="synonym">Pichia stipitis</name>
    <dbReference type="NCBI Taxonomy" id="322104"/>
    <lineage>
        <taxon>Eukaryota</taxon>
        <taxon>Fungi</taxon>
        <taxon>Dikarya</taxon>
        <taxon>Ascomycota</taxon>
        <taxon>Saccharomycotina</taxon>
        <taxon>Pichiomycetes</taxon>
        <taxon>Debaryomycetaceae</taxon>
        <taxon>Scheffersomyces</taxon>
    </lineage>
</organism>
<dbReference type="KEGG" id="pic:PICST_62745"/>
<evidence type="ECO:0000313" key="2">
    <source>
        <dbReference type="EMBL" id="ABN67458.2"/>
    </source>
</evidence>
<evidence type="ECO:0000259" key="1">
    <source>
        <dbReference type="Pfam" id="PF02194"/>
    </source>
</evidence>
<dbReference type="STRING" id="322104.A3LXH4"/>
<evidence type="ECO:0000313" key="3">
    <source>
        <dbReference type="Proteomes" id="UP000002258"/>
    </source>
</evidence>
<dbReference type="InParanoid" id="A3LXH4"/>
<dbReference type="Pfam" id="PF02194">
    <property type="entry name" value="PXA"/>
    <property type="match status" value="1"/>
</dbReference>
<gene>
    <name evidence="2" type="ORF">PICST_62745</name>
</gene>
<sequence>EDDPVVQTAEFKFLYRLYVPNKYLIRNNKMSKKNLLNHLPLIIPSAISSRTSNDYAGLNFQVHLFLSSIMVNYISSWYLTKLNTDDMLFLQSVYQLLSDLVRDISRRVNAVLKDEVSIVGVIDDVASILNKHISDLVAHDSQYELEILRTFQNRANSTNVFDEDPSDDVETVIDRYLASNHLIFRQNKSAFDDTQLTEPPDDPRQLEYFRIITHNILEATFENTTEDYAINPLSSKIGTKLIVSLVSDLIFIKIFDKLSTPDFILDTVGDGIVSAIEKYLDSKSSSISKPVTTSKSVTISSRAQVILSSVYNRVSRIILGVSVSKNTGDTPDSNDVEPDIFGNSVFQLFDTITNFSSRKPLLTGILVFCKDLLQINSSVAAKVNSICTGYISKKILSSNFIGDGSLSGIISDLRVNIFEKKDDKKEELEKDRVTVDQLTEKIFNLIRDKIPGLLPSFTRVTPFFNYFEETDEDLKEAIRRMLVIFNYENGSDNIELHETCKLNKLLMINLIDCVIRTLYPELVQNTI</sequence>
<dbReference type="HOGENOM" id="CLU_032841_0_0_1"/>
<feature type="non-terminal residue" evidence="2">
    <location>
        <position position="1"/>
    </location>
</feature>
<dbReference type="EMBL" id="CP000500">
    <property type="protein sequence ID" value="ABN67458.2"/>
    <property type="molecule type" value="Genomic_DNA"/>
</dbReference>
<feature type="domain" description="PXA" evidence="1">
    <location>
        <begin position="59"/>
        <end position="268"/>
    </location>
</feature>
<dbReference type="OMA" id="IYVPNKY"/>
<dbReference type="AlphaFoldDB" id="A3LXH4"/>
<dbReference type="GeneID" id="4840288"/>
<dbReference type="Proteomes" id="UP000002258">
    <property type="component" value="Chromosome 6"/>
</dbReference>
<dbReference type="eggNOG" id="ENOG502RYUQ">
    <property type="taxonomic scope" value="Eukaryota"/>
</dbReference>
<dbReference type="RefSeq" id="XP_001385487.2">
    <property type="nucleotide sequence ID" value="XM_001385450.1"/>
</dbReference>
<dbReference type="OrthoDB" id="5582218at2759"/>
<name>A3LXH4_PICST</name>
<accession>A3LXH4</accession>